<evidence type="ECO:0000256" key="1">
    <source>
        <dbReference type="SAM" id="Phobius"/>
    </source>
</evidence>
<dbReference type="GO" id="GO:0016020">
    <property type="term" value="C:membrane"/>
    <property type="evidence" value="ECO:0007669"/>
    <property type="project" value="InterPro"/>
</dbReference>
<keyword evidence="1" id="KW-0472">Membrane</keyword>
<feature type="transmembrane region" description="Helical" evidence="1">
    <location>
        <begin position="124"/>
        <end position="143"/>
    </location>
</feature>
<dbReference type="Proteomes" id="UP000310406">
    <property type="component" value="Unassembled WGS sequence"/>
</dbReference>
<dbReference type="PANTHER" id="PTHR34220">
    <property type="entry name" value="SENSOR HISTIDINE KINASE YPDA"/>
    <property type="match status" value="1"/>
</dbReference>
<name>A0A4S8RL31_9FLAO</name>
<keyword evidence="3" id="KW-0418">Kinase</keyword>
<organism evidence="3 4">
    <name type="scientific">Flagellimonas alvinocaridis</name>
    <dbReference type="NCBI Taxonomy" id="2530200"/>
    <lineage>
        <taxon>Bacteria</taxon>
        <taxon>Pseudomonadati</taxon>
        <taxon>Bacteroidota</taxon>
        <taxon>Flavobacteriia</taxon>
        <taxon>Flavobacteriales</taxon>
        <taxon>Flavobacteriaceae</taxon>
        <taxon>Flagellimonas</taxon>
    </lineage>
</organism>
<gene>
    <name evidence="3" type="ORF">EZV76_10200</name>
</gene>
<accession>A0A4S8RL31</accession>
<feature type="domain" description="Signal transduction histidine kinase internal region" evidence="2">
    <location>
        <begin position="209"/>
        <end position="288"/>
    </location>
</feature>
<dbReference type="OrthoDB" id="9809908at2"/>
<dbReference type="SUPFAM" id="SSF55874">
    <property type="entry name" value="ATPase domain of HSP90 chaperone/DNA topoisomerase II/histidine kinase"/>
    <property type="match status" value="1"/>
</dbReference>
<dbReference type="PANTHER" id="PTHR34220:SF7">
    <property type="entry name" value="SENSOR HISTIDINE KINASE YPDA"/>
    <property type="match status" value="1"/>
</dbReference>
<dbReference type="EMBL" id="SNTZ01000004">
    <property type="protein sequence ID" value="THV59197.1"/>
    <property type="molecule type" value="Genomic_DNA"/>
</dbReference>
<keyword evidence="1" id="KW-0812">Transmembrane</keyword>
<feature type="transmembrane region" description="Helical" evidence="1">
    <location>
        <begin position="163"/>
        <end position="186"/>
    </location>
</feature>
<dbReference type="AlphaFoldDB" id="A0A4S8RL31"/>
<keyword evidence="4" id="KW-1185">Reference proteome</keyword>
<reference evidence="3 4" key="1">
    <citation type="submission" date="2019-03" db="EMBL/GenBank/DDBJ databases">
        <title>Muricauda SCR12 sp.nov, a marine bacterium isolated from Pacific Ocean:the Okinawa trough.</title>
        <authorList>
            <person name="Liu L."/>
        </authorList>
    </citation>
    <scope>NUCLEOTIDE SEQUENCE [LARGE SCALE GENOMIC DNA]</scope>
    <source>
        <strain evidence="3 4">SCR12</strain>
    </source>
</reference>
<keyword evidence="1" id="KW-1133">Transmembrane helix</keyword>
<sequence length="409" mass="48421">MVKLRVFTAKKRLSTGIWVCNESYFVLSSSKLLTSKASFLENAQEEMNRDMIERILSAQNRIYYHILFWLGYILFYTVLWGSYEDNYWDQFQQLLFLLPWKIIPTYITLYYLMPKYLYPKRMTMYIGLSIILALAMALIDRYMNWRYLYHWFYPEEEHWKTPVLYLPKILNSLIAVYTPVFVAMAIKLQRFYYQKEQINQALVKEKMETELKFLKAQIHPHFLFNTLNSIYSLSLEKSSKTPDAVLGLSKFLDYMLYECNDRFITVEKEWEELMNLVALEQLRYGDKLTISTHIENDSSETFIPPLLLLPFVENAFKHGADTLIDDSYISIELKLVNQQLHFVVENSKSSIEEDNGLDTDKNIGLKNVKRRLVLFFPDKHQLDIQEEPDRFLVSLNIDLSGINAQTAYG</sequence>
<dbReference type="RefSeq" id="WP_136566444.1">
    <property type="nucleotide sequence ID" value="NZ_SNTZ01000004.1"/>
</dbReference>
<evidence type="ECO:0000313" key="4">
    <source>
        <dbReference type="Proteomes" id="UP000310406"/>
    </source>
</evidence>
<dbReference type="InterPro" id="IPR010559">
    <property type="entry name" value="Sig_transdc_His_kin_internal"/>
</dbReference>
<keyword evidence="3" id="KW-0808">Transferase</keyword>
<proteinExistence type="predicted"/>
<feature type="transmembrane region" description="Helical" evidence="1">
    <location>
        <begin position="62"/>
        <end position="82"/>
    </location>
</feature>
<dbReference type="InterPro" id="IPR036890">
    <property type="entry name" value="HATPase_C_sf"/>
</dbReference>
<protein>
    <submittedName>
        <fullName evidence="3">Sensor histidine kinase</fullName>
    </submittedName>
</protein>
<dbReference type="GO" id="GO:0000155">
    <property type="term" value="F:phosphorelay sensor kinase activity"/>
    <property type="evidence" value="ECO:0007669"/>
    <property type="project" value="InterPro"/>
</dbReference>
<comment type="caution">
    <text evidence="3">The sequence shown here is derived from an EMBL/GenBank/DDBJ whole genome shotgun (WGS) entry which is preliminary data.</text>
</comment>
<feature type="transmembrane region" description="Helical" evidence="1">
    <location>
        <begin position="94"/>
        <end position="112"/>
    </location>
</feature>
<dbReference type="Gene3D" id="3.30.565.10">
    <property type="entry name" value="Histidine kinase-like ATPase, C-terminal domain"/>
    <property type="match status" value="1"/>
</dbReference>
<dbReference type="InterPro" id="IPR050640">
    <property type="entry name" value="Bact_2-comp_sensor_kinase"/>
</dbReference>
<dbReference type="Pfam" id="PF06580">
    <property type="entry name" value="His_kinase"/>
    <property type="match status" value="1"/>
</dbReference>
<evidence type="ECO:0000259" key="2">
    <source>
        <dbReference type="Pfam" id="PF06580"/>
    </source>
</evidence>
<evidence type="ECO:0000313" key="3">
    <source>
        <dbReference type="EMBL" id="THV59197.1"/>
    </source>
</evidence>